<evidence type="ECO:0000313" key="3">
    <source>
        <dbReference type="Proteomes" id="UP000053989"/>
    </source>
</evidence>
<feature type="transmembrane region" description="Helical" evidence="1">
    <location>
        <begin position="32"/>
        <end position="53"/>
    </location>
</feature>
<keyword evidence="1" id="KW-0472">Membrane</keyword>
<proteinExistence type="predicted"/>
<keyword evidence="1" id="KW-0812">Transmembrane</keyword>
<dbReference type="OrthoDB" id="2690171at2759"/>
<reference evidence="3" key="2">
    <citation type="submission" date="2015-01" db="EMBL/GenBank/DDBJ databases">
        <title>Evolutionary Origins and Diversification of the Mycorrhizal Mutualists.</title>
        <authorList>
            <consortium name="DOE Joint Genome Institute"/>
            <consortium name="Mycorrhizal Genomics Consortium"/>
            <person name="Kohler A."/>
            <person name="Kuo A."/>
            <person name="Nagy L.G."/>
            <person name="Floudas D."/>
            <person name="Copeland A."/>
            <person name="Barry K.W."/>
            <person name="Cichocki N."/>
            <person name="Veneault-Fourrey C."/>
            <person name="LaButti K."/>
            <person name="Lindquist E.A."/>
            <person name="Lipzen A."/>
            <person name="Lundell T."/>
            <person name="Morin E."/>
            <person name="Murat C."/>
            <person name="Riley R."/>
            <person name="Ohm R."/>
            <person name="Sun H."/>
            <person name="Tunlid A."/>
            <person name="Henrissat B."/>
            <person name="Grigoriev I.V."/>
            <person name="Hibbett D.S."/>
            <person name="Martin F."/>
        </authorList>
    </citation>
    <scope>NUCLEOTIDE SEQUENCE [LARGE SCALE GENOMIC DNA]</scope>
    <source>
        <strain evidence="3">Foug A</strain>
    </source>
</reference>
<dbReference type="STRING" id="1036808.A0A0C3ECL4"/>
<evidence type="ECO:0000313" key="2">
    <source>
        <dbReference type="EMBL" id="KIM65671.1"/>
    </source>
</evidence>
<accession>A0A0C3ECL4</accession>
<name>A0A0C3ECL4_9AGAM</name>
<protein>
    <recommendedName>
        <fullName evidence="4">Cytochrome P450</fullName>
    </recommendedName>
</protein>
<keyword evidence="1" id="KW-1133">Transmembrane helix</keyword>
<dbReference type="AlphaFoldDB" id="A0A0C3ECL4"/>
<evidence type="ECO:0000256" key="1">
    <source>
        <dbReference type="SAM" id="Phobius"/>
    </source>
</evidence>
<dbReference type="HOGENOM" id="CLU_1533457_0_0_1"/>
<dbReference type="Proteomes" id="UP000053989">
    <property type="component" value="Unassembled WGS sequence"/>
</dbReference>
<dbReference type="EMBL" id="KN822021">
    <property type="protein sequence ID" value="KIM65671.1"/>
    <property type="molecule type" value="Genomic_DNA"/>
</dbReference>
<organism evidence="2 3">
    <name type="scientific">Scleroderma citrinum Foug A</name>
    <dbReference type="NCBI Taxonomy" id="1036808"/>
    <lineage>
        <taxon>Eukaryota</taxon>
        <taxon>Fungi</taxon>
        <taxon>Dikarya</taxon>
        <taxon>Basidiomycota</taxon>
        <taxon>Agaricomycotina</taxon>
        <taxon>Agaricomycetes</taxon>
        <taxon>Agaricomycetidae</taxon>
        <taxon>Boletales</taxon>
        <taxon>Sclerodermatineae</taxon>
        <taxon>Sclerodermataceae</taxon>
        <taxon>Scleroderma</taxon>
    </lineage>
</organism>
<keyword evidence="3" id="KW-1185">Reference proteome</keyword>
<dbReference type="InParanoid" id="A0A0C3ECL4"/>
<gene>
    <name evidence="2" type="ORF">SCLCIDRAFT_1212074</name>
</gene>
<evidence type="ECO:0008006" key="4">
    <source>
        <dbReference type="Google" id="ProtNLM"/>
    </source>
</evidence>
<reference evidence="2 3" key="1">
    <citation type="submission" date="2014-04" db="EMBL/GenBank/DDBJ databases">
        <authorList>
            <consortium name="DOE Joint Genome Institute"/>
            <person name="Kuo A."/>
            <person name="Kohler A."/>
            <person name="Nagy L.G."/>
            <person name="Floudas D."/>
            <person name="Copeland A."/>
            <person name="Barry K.W."/>
            <person name="Cichocki N."/>
            <person name="Veneault-Fourrey C."/>
            <person name="LaButti K."/>
            <person name="Lindquist E.A."/>
            <person name="Lipzen A."/>
            <person name="Lundell T."/>
            <person name="Morin E."/>
            <person name="Murat C."/>
            <person name="Sun H."/>
            <person name="Tunlid A."/>
            <person name="Henrissat B."/>
            <person name="Grigoriev I.V."/>
            <person name="Hibbett D.S."/>
            <person name="Martin F."/>
            <person name="Nordberg H.P."/>
            <person name="Cantor M.N."/>
            <person name="Hua S.X."/>
        </authorList>
    </citation>
    <scope>NUCLEOTIDE SEQUENCE [LARGE SCALE GENOMIC DNA]</scope>
    <source>
        <strain evidence="2 3">Foug A</strain>
    </source>
</reference>
<sequence>MHEGMFCPQHLLVPTMFSLPFDNLLEVIRSPYAIDLAAGLAVIWALRVAYLTNRKRPRTTRLRGPPIGFFGAEEVLIESPDPVAVHEAWYKEYGAAYEIPLVLGERKIILCDPKALAHFFAKDSWTYVLARADKVALARSVRGSLIYCISLSSVSRSERVFCWLTARFTEGNGKP</sequence>